<dbReference type="AlphaFoldDB" id="A0A8J1TPJ8"/>
<comment type="similarity">
    <text evidence="1">Belongs to the dynein light chain Tctex-type family.</text>
</comment>
<accession>A0A8J1TPJ8</accession>
<dbReference type="GO" id="GO:0045505">
    <property type="term" value="F:dynein intermediate chain binding"/>
    <property type="evidence" value="ECO:0007669"/>
    <property type="project" value="TreeGrafter"/>
</dbReference>
<dbReference type="InterPro" id="IPR005334">
    <property type="entry name" value="Tctex-1-like"/>
</dbReference>
<dbReference type="GO" id="GO:0005737">
    <property type="term" value="C:cytoplasm"/>
    <property type="evidence" value="ECO:0007669"/>
    <property type="project" value="TreeGrafter"/>
</dbReference>
<proteinExistence type="inferred from homology"/>
<name>A0A8J1TPJ8_OWEFU</name>
<dbReference type="Pfam" id="PF03645">
    <property type="entry name" value="Tctex-1"/>
    <property type="match status" value="1"/>
</dbReference>
<comment type="caution">
    <text evidence="2">The sequence shown here is derived from an EMBL/GenBank/DDBJ whole genome shotgun (WGS) entry which is preliminary data.</text>
</comment>
<dbReference type="InterPro" id="IPR038586">
    <property type="entry name" value="Tctex-1-like_sf"/>
</dbReference>
<dbReference type="CDD" id="cd21451">
    <property type="entry name" value="DLC-like_TCTEX1D"/>
    <property type="match status" value="1"/>
</dbReference>
<organism evidence="2 3">
    <name type="scientific">Owenia fusiformis</name>
    <name type="common">Polychaete worm</name>
    <dbReference type="NCBI Taxonomy" id="6347"/>
    <lineage>
        <taxon>Eukaryota</taxon>
        <taxon>Metazoa</taxon>
        <taxon>Spiralia</taxon>
        <taxon>Lophotrochozoa</taxon>
        <taxon>Annelida</taxon>
        <taxon>Polychaeta</taxon>
        <taxon>Sedentaria</taxon>
        <taxon>Canalipalpata</taxon>
        <taxon>Sabellida</taxon>
        <taxon>Oweniida</taxon>
        <taxon>Oweniidae</taxon>
        <taxon>Owenia</taxon>
    </lineage>
</organism>
<dbReference type="PANTHER" id="PTHR21255">
    <property type="entry name" value="T-COMPLEX-ASSOCIATED-TESTIS-EXPRESSED 1/ DYNEIN LIGHT CHAIN"/>
    <property type="match status" value="1"/>
</dbReference>
<dbReference type="Gene3D" id="3.30.1140.40">
    <property type="entry name" value="Tctex-1"/>
    <property type="match status" value="1"/>
</dbReference>
<sequence length="174" mass="20034">MANAKKSQMMSKALLQRSSVFELPLHRPGPCGSSITSFACEPKHSDHDPHHRQQKKVQFENTYRMEPETRFKIETVQEIIREVLQENLKDKMYDPIDCSLLCKDLAQEIKVKVKALGFARYKIISYVTIGEKKEQGMRCGSRNIWDASRDNFASGNFENTSLCAMATVYAIYYE</sequence>
<evidence type="ECO:0000313" key="2">
    <source>
        <dbReference type="EMBL" id="CAH1775958.1"/>
    </source>
</evidence>
<dbReference type="OrthoDB" id="10248487at2759"/>
<dbReference type="GO" id="GO:0007018">
    <property type="term" value="P:microtubule-based movement"/>
    <property type="evidence" value="ECO:0007669"/>
    <property type="project" value="TreeGrafter"/>
</dbReference>
<dbReference type="PANTHER" id="PTHR21255:SF65">
    <property type="entry name" value="TCTEX1 DOMAIN-CONTAINING PROTEIN 2"/>
    <property type="match status" value="1"/>
</dbReference>
<evidence type="ECO:0000313" key="3">
    <source>
        <dbReference type="Proteomes" id="UP000749559"/>
    </source>
</evidence>
<dbReference type="GO" id="GO:0005868">
    <property type="term" value="C:cytoplasmic dynein complex"/>
    <property type="evidence" value="ECO:0007669"/>
    <property type="project" value="TreeGrafter"/>
</dbReference>
<evidence type="ECO:0000256" key="1">
    <source>
        <dbReference type="ARBA" id="ARBA00005361"/>
    </source>
</evidence>
<protein>
    <submittedName>
        <fullName evidence="2">Uncharacterized protein</fullName>
    </submittedName>
</protein>
<reference evidence="2" key="1">
    <citation type="submission" date="2022-03" db="EMBL/GenBank/DDBJ databases">
        <authorList>
            <person name="Martin C."/>
        </authorList>
    </citation>
    <scope>NUCLEOTIDE SEQUENCE</scope>
</reference>
<gene>
    <name evidence="2" type="ORF">OFUS_LOCUS3192</name>
</gene>
<keyword evidence="3" id="KW-1185">Reference proteome</keyword>
<dbReference type="Proteomes" id="UP000749559">
    <property type="component" value="Unassembled WGS sequence"/>
</dbReference>
<dbReference type="EMBL" id="CAIIXF020000001">
    <property type="protein sequence ID" value="CAH1775958.1"/>
    <property type="molecule type" value="Genomic_DNA"/>
</dbReference>